<evidence type="ECO:0000313" key="1">
    <source>
        <dbReference type="EMBL" id="GAA2523612.1"/>
    </source>
</evidence>
<dbReference type="SUPFAM" id="SSF51445">
    <property type="entry name" value="(Trans)glycosidases"/>
    <property type="match status" value="1"/>
</dbReference>
<dbReference type="Proteomes" id="UP001499978">
    <property type="component" value="Unassembled WGS sequence"/>
</dbReference>
<name>A0ABN3NJ74_9ACTN</name>
<evidence type="ECO:0000313" key="2">
    <source>
        <dbReference type="Proteomes" id="UP001499978"/>
    </source>
</evidence>
<keyword evidence="2" id="KW-1185">Reference proteome</keyword>
<proteinExistence type="predicted"/>
<dbReference type="InterPro" id="IPR017853">
    <property type="entry name" value="GH"/>
</dbReference>
<dbReference type="EMBL" id="BAAARY010000009">
    <property type="protein sequence ID" value="GAA2523612.1"/>
    <property type="molecule type" value="Genomic_DNA"/>
</dbReference>
<sequence>MDGARGRVGRRAGAAAVVAALALVAADAPLARSGAPSRIVGVGALPADVGGESWAARPVESNGLRMVASSGPDGFSLHTASGPQRFLPGVNLGSTTPGTEPGQLAMTADDYRAWFDAMRRLGVRVVRVYTIHPPAFYTELAAHNDRRPHAPLYLAQGVYLPDEHGYVTTGNLFEPAHTTAFVNELRDASAAVSGALARAPTPGRASGRWTTDVSRWLALWIVGVEWDPVATAASDRRNARAAAHRGRYFVSGNGATPTERWLAARMDDLATAEVGRGRSAPMAFVNWPTTDPLRHPEEPNPREDVVGIDANRVLPTQAWPGGTFASYHAYPYYPDFQRHLPAASLLRYRGQLDPYVTYLAALRSHHGAIPVMITEFGVPSSVGSAHLGPLGRHQGGHAEDAAMAIDAELLHAIKDQGLAGGMVFAWADEWFKFTWNTINRQAPAHRRALWHDALTNEQHFGVIATDPLGPADVGWHTLWEGPAGQVARRVEATFDEAQVQLRITLDTPRPPTLTIGLDTLPTVSGPPPPGGASRGADIAVAVDLTGRDAQVWTRQELDPVQLDYRGDASGRLPAVGGWRPYELVLNRAVVVPTTGESLPAEYLNVGRLRHGSWGPGAGADSRALWRLDGGTLTMRLPWALAGFADPSSLQVLTPSWGVGATAPTEGIRFSVDSVGGGVADAGVLRWEPWQRVRHRERLKPSAGLLRDAMVAVAAD</sequence>
<dbReference type="Gene3D" id="3.20.20.80">
    <property type="entry name" value="Glycosidases"/>
    <property type="match status" value="1"/>
</dbReference>
<comment type="caution">
    <text evidence="1">The sequence shown here is derived from an EMBL/GenBank/DDBJ whole genome shotgun (WGS) entry which is preliminary data.</text>
</comment>
<accession>A0ABN3NJ74</accession>
<gene>
    <name evidence="1" type="ORF">GCM10010201_22470</name>
</gene>
<protein>
    <submittedName>
        <fullName evidence="1">Uncharacterized protein</fullName>
    </submittedName>
</protein>
<organism evidence="1 2">
    <name type="scientific">Pilimelia columellifera subsp. columellifera</name>
    <dbReference type="NCBI Taxonomy" id="706583"/>
    <lineage>
        <taxon>Bacteria</taxon>
        <taxon>Bacillati</taxon>
        <taxon>Actinomycetota</taxon>
        <taxon>Actinomycetes</taxon>
        <taxon>Micromonosporales</taxon>
        <taxon>Micromonosporaceae</taxon>
        <taxon>Pilimelia</taxon>
    </lineage>
</organism>
<reference evidence="1 2" key="1">
    <citation type="journal article" date="2019" name="Int. J. Syst. Evol. Microbiol.">
        <title>The Global Catalogue of Microorganisms (GCM) 10K type strain sequencing project: providing services to taxonomists for standard genome sequencing and annotation.</title>
        <authorList>
            <consortium name="The Broad Institute Genomics Platform"/>
            <consortium name="The Broad Institute Genome Sequencing Center for Infectious Disease"/>
            <person name="Wu L."/>
            <person name="Ma J."/>
        </authorList>
    </citation>
    <scope>NUCLEOTIDE SEQUENCE [LARGE SCALE GENOMIC DNA]</scope>
    <source>
        <strain evidence="1 2">JCM 3367</strain>
    </source>
</reference>
<dbReference type="RefSeq" id="WP_344172011.1">
    <property type="nucleotide sequence ID" value="NZ_BAAARY010000009.1"/>
</dbReference>